<keyword evidence="2" id="KW-1185">Reference proteome</keyword>
<protein>
    <submittedName>
        <fullName evidence="1">42159_t:CDS:1</fullName>
    </submittedName>
</protein>
<evidence type="ECO:0000313" key="2">
    <source>
        <dbReference type="Proteomes" id="UP000789901"/>
    </source>
</evidence>
<proteinExistence type="predicted"/>
<dbReference type="Proteomes" id="UP000789901">
    <property type="component" value="Unassembled WGS sequence"/>
</dbReference>
<reference evidence="1 2" key="1">
    <citation type="submission" date="2021-06" db="EMBL/GenBank/DDBJ databases">
        <authorList>
            <person name="Kallberg Y."/>
            <person name="Tangrot J."/>
            <person name="Rosling A."/>
        </authorList>
    </citation>
    <scope>NUCLEOTIDE SEQUENCE [LARGE SCALE GENOMIC DNA]</scope>
    <source>
        <strain evidence="1 2">120-4 pot B 10/14</strain>
    </source>
</reference>
<accession>A0ABN7WKU3</accession>
<organism evidence="1 2">
    <name type="scientific">Gigaspora margarita</name>
    <dbReference type="NCBI Taxonomy" id="4874"/>
    <lineage>
        <taxon>Eukaryota</taxon>
        <taxon>Fungi</taxon>
        <taxon>Fungi incertae sedis</taxon>
        <taxon>Mucoromycota</taxon>
        <taxon>Glomeromycotina</taxon>
        <taxon>Glomeromycetes</taxon>
        <taxon>Diversisporales</taxon>
        <taxon>Gigasporaceae</taxon>
        <taxon>Gigaspora</taxon>
    </lineage>
</organism>
<sequence>QLIGAGGLDFRLVTNEQVGVISKWVINKAGVMDEWVGNRY</sequence>
<evidence type="ECO:0000313" key="1">
    <source>
        <dbReference type="EMBL" id="CAG8834788.1"/>
    </source>
</evidence>
<gene>
    <name evidence="1" type="ORF">GMARGA_LOCUS32243</name>
</gene>
<feature type="non-terminal residue" evidence="1">
    <location>
        <position position="1"/>
    </location>
</feature>
<dbReference type="EMBL" id="CAJVQB010050154">
    <property type="protein sequence ID" value="CAG8834788.1"/>
    <property type="molecule type" value="Genomic_DNA"/>
</dbReference>
<name>A0ABN7WKU3_GIGMA</name>
<comment type="caution">
    <text evidence="1">The sequence shown here is derived from an EMBL/GenBank/DDBJ whole genome shotgun (WGS) entry which is preliminary data.</text>
</comment>